<keyword evidence="1" id="KW-0805">Transcription regulation</keyword>
<protein>
    <recommendedName>
        <fullName evidence="4">BHLH domain-containing protein</fullName>
    </recommendedName>
</protein>
<dbReference type="EMBL" id="JAHRHJ020000006">
    <property type="protein sequence ID" value="KAH9313163.1"/>
    <property type="molecule type" value="Genomic_DNA"/>
</dbReference>
<evidence type="ECO:0000313" key="5">
    <source>
        <dbReference type="EMBL" id="KAH9313163.1"/>
    </source>
</evidence>
<dbReference type="SMART" id="SM00353">
    <property type="entry name" value="HLH"/>
    <property type="match status" value="1"/>
</dbReference>
<sequence>MSTHGGSEDLYAILSAHYPGLQSTPEEKQQVVSKRRSWECGNSPSLQLEWELDDEHAASSKTMCPEGDIHIWTERKRRKKMSYMLDTLLSLLPAHDHLKMDKTRIIEEAINYIKTLQGTLKDLQARKSETEASLIKTSSLSVMQSKESRQVCDVQFPLSVTMAPTSSIKILGSNVVGKHAFTTIWAPQQTGFLPKLIFMLDANQLEILDYTLNADGSNTFYTLHVMSKSSSPEAAEKAFRSAINSIISSHKK</sequence>
<dbReference type="SUPFAM" id="SSF47459">
    <property type="entry name" value="HLH, helix-loop-helix DNA-binding domain"/>
    <property type="match status" value="1"/>
</dbReference>
<keyword evidence="6" id="KW-1185">Reference proteome</keyword>
<evidence type="ECO:0000256" key="1">
    <source>
        <dbReference type="ARBA" id="ARBA00023015"/>
    </source>
</evidence>
<dbReference type="InterPro" id="IPR044278">
    <property type="entry name" value="BHLH95-like"/>
</dbReference>
<name>A0AA38G175_TAXCH</name>
<keyword evidence="2" id="KW-0804">Transcription</keyword>
<dbReference type="GO" id="GO:0003700">
    <property type="term" value="F:DNA-binding transcription factor activity"/>
    <property type="evidence" value="ECO:0007669"/>
    <property type="project" value="InterPro"/>
</dbReference>
<reference evidence="5 6" key="1">
    <citation type="journal article" date="2021" name="Nat. Plants">
        <title>The Taxus genome provides insights into paclitaxel biosynthesis.</title>
        <authorList>
            <person name="Xiong X."/>
            <person name="Gou J."/>
            <person name="Liao Q."/>
            <person name="Li Y."/>
            <person name="Zhou Q."/>
            <person name="Bi G."/>
            <person name="Li C."/>
            <person name="Du R."/>
            <person name="Wang X."/>
            <person name="Sun T."/>
            <person name="Guo L."/>
            <person name="Liang H."/>
            <person name="Lu P."/>
            <person name="Wu Y."/>
            <person name="Zhang Z."/>
            <person name="Ro D.K."/>
            <person name="Shang Y."/>
            <person name="Huang S."/>
            <person name="Yan J."/>
        </authorList>
    </citation>
    <scope>NUCLEOTIDE SEQUENCE [LARGE SCALE GENOMIC DNA]</scope>
    <source>
        <strain evidence="5">Ta-2019</strain>
    </source>
</reference>
<dbReference type="AlphaFoldDB" id="A0AA38G175"/>
<dbReference type="PROSITE" id="PS50888">
    <property type="entry name" value="BHLH"/>
    <property type="match status" value="1"/>
</dbReference>
<dbReference type="InterPro" id="IPR011598">
    <property type="entry name" value="bHLH_dom"/>
</dbReference>
<dbReference type="GO" id="GO:0009960">
    <property type="term" value="P:endosperm development"/>
    <property type="evidence" value="ECO:0007669"/>
    <property type="project" value="InterPro"/>
</dbReference>
<dbReference type="Proteomes" id="UP000824469">
    <property type="component" value="Unassembled WGS sequence"/>
</dbReference>
<dbReference type="InterPro" id="IPR036638">
    <property type="entry name" value="HLH_DNA-bd_sf"/>
</dbReference>
<dbReference type="Gene3D" id="4.10.280.10">
    <property type="entry name" value="Helix-loop-helix DNA-binding domain"/>
    <property type="match status" value="1"/>
</dbReference>
<dbReference type="OMA" id="SACKSHI"/>
<feature type="domain" description="BHLH" evidence="4">
    <location>
        <begin position="65"/>
        <end position="116"/>
    </location>
</feature>
<dbReference type="GO" id="GO:0046983">
    <property type="term" value="F:protein dimerization activity"/>
    <property type="evidence" value="ECO:0007669"/>
    <property type="project" value="InterPro"/>
</dbReference>
<accession>A0AA38G175</accession>
<dbReference type="PANTHER" id="PTHR46772">
    <property type="entry name" value="BHLH DOMAIN-CONTAINING PROTEIN"/>
    <property type="match status" value="1"/>
</dbReference>
<feature type="coiled-coil region" evidence="3">
    <location>
        <begin position="106"/>
        <end position="133"/>
    </location>
</feature>
<evidence type="ECO:0000256" key="2">
    <source>
        <dbReference type="ARBA" id="ARBA00023163"/>
    </source>
</evidence>
<dbReference type="PANTHER" id="PTHR46772:SF8">
    <property type="entry name" value="TRANSCRIPTION FACTOR BHLH95"/>
    <property type="match status" value="1"/>
</dbReference>
<comment type="caution">
    <text evidence="5">The sequence shown here is derived from an EMBL/GenBank/DDBJ whole genome shotgun (WGS) entry which is preliminary data.</text>
</comment>
<dbReference type="Pfam" id="PF00010">
    <property type="entry name" value="HLH"/>
    <property type="match status" value="1"/>
</dbReference>
<evidence type="ECO:0000313" key="6">
    <source>
        <dbReference type="Proteomes" id="UP000824469"/>
    </source>
</evidence>
<organism evidence="5 6">
    <name type="scientific">Taxus chinensis</name>
    <name type="common">Chinese yew</name>
    <name type="synonym">Taxus wallichiana var. chinensis</name>
    <dbReference type="NCBI Taxonomy" id="29808"/>
    <lineage>
        <taxon>Eukaryota</taxon>
        <taxon>Viridiplantae</taxon>
        <taxon>Streptophyta</taxon>
        <taxon>Embryophyta</taxon>
        <taxon>Tracheophyta</taxon>
        <taxon>Spermatophyta</taxon>
        <taxon>Pinopsida</taxon>
        <taxon>Pinidae</taxon>
        <taxon>Conifers II</taxon>
        <taxon>Cupressales</taxon>
        <taxon>Taxaceae</taxon>
        <taxon>Taxus</taxon>
    </lineage>
</organism>
<proteinExistence type="predicted"/>
<evidence type="ECO:0000259" key="4">
    <source>
        <dbReference type="PROSITE" id="PS50888"/>
    </source>
</evidence>
<keyword evidence="3" id="KW-0175">Coiled coil</keyword>
<gene>
    <name evidence="5" type="ORF">KI387_028198</name>
</gene>
<evidence type="ECO:0000256" key="3">
    <source>
        <dbReference type="SAM" id="Coils"/>
    </source>
</evidence>